<feature type="compositionally biased region" description="Low complexity" evidence="1">
    <location>
        <begin position="64"/>
        <end position="73"/>
    </location>
</feature>
<accession>A0A168HXL1</accession>
<dbReference type="Proteomes" id="UP000077051">
    <property type="component" value="Unassembled WGS sequence"/>
</dbReference>
<proteinExistence type="predicted"/>
<sequence length="317" mass="35813">METKPKRQAYQPYVPIHRRNQMEKAAVSPTPSPPPVRSSPKDDTEVKRRGRGQFRAPLNEDNETISNNNNSNKSLREVPKISNSDMPIEKLTERVKNLATETPNEKEDWEEEWEASADHVKAKVKTTAPAKPKPKEPTIPLNDDELTTILDCYDFPSSFKTHHLQDMFREYESMRGGYSIKWVDDTRALIIFEHPNTAKKAYIDHINSPFIKIRPYKGRVETKPSGPIPRRPVTTDMVAKRLVHSALGVKSIKTAEQRQAEKELLKAAKEQRLAQKIRKVAVGGASYCRRAAAAGRPLGMAAAPTGRHHVCPSRDVL</sequence>
<dbReference type="InterPro" id="IPR035979">
    <property type="entry name" value="RBD_domain_sf"/>
</dbReference>
<evidence type="ECO:0000259" key="2">
    <source>
        <dbReference type="Pfam" id="PF22877"/>
    </source>
</evidence>
<dbReference type="InterPro" id="IPR053800">
    <property type="entry name" value="Thc1_RRM"/>
</dbReference>
<dbReference type="Pfam" id="PF22877">
    <property type="entry name" value="RRM_Thc1"/>
    <property type="match status" value="1"/>
</dbReference>
<evidence type="ECO:0000313" key="3">
    <source>
        <dbReference type="EMBL" id="OAC99308.1"/>
    </source>
</evidence>
<dbReference type="VEuPathDB" id="FungiDB:MUCCIDRAFT_114492"/>
<name>A0A168HXL1_MUCCL</name>
<dbReference type="Gene3D" id="3.30.70.330">
    <property type="match status" value="1"/>
</dbReference>
<dbReference type="InterPro" id="IPR012677">
    <property type="entry name" value="Nucleotide-bd_a/b_plait_sf"/>
</dbReference>
<feature type="region of interest" description="Disordered" evidence="1">
    <location>
        <begin position="1"/>
        <end position="89"/>
    </location>
</feature>
<feature type="domain" description="Thc1 RRM" evidence="2">
    <location>
        <begin position="154"/>
        <end position="218"/>
    </location>
</feature>
<evidence type="ECO:0000313" key="4">
    <source>
        <dbReference type="Proteomes" id="UP000077051"/>
    </source>
</evidence>
<keyword evidence="4" id="KW-1185">Reference proteome</keyword>
<evidence type="ECO:0000256" key="1">
    <source>
        <dbReference type="SAM" id="MobiDB-lite"/>
    </source>
</evidence>
<protein>
    <recommendedName>
        <fullName evidence="2">Thc1 RRM domain-containing protein</fullName>
    </recommendedName>
</protein>
<dbReference type="PANTHER" id="PTHR21678">
    <property type="entry name" value="GROWTH INHIBITION AND DIFFERENTIATION RELATED PROTEIN 88"/>
    <property type="match status" value="1"/>
</dbReference>
<reference evidence="3 4" key="1">
    <citation type="submission" date="2015-06" db="EMBL/GenBank/DDBJ databases">
        <title>Expansion of signal transduction pathways in fungi by whole-genome duplication.</title>
        <authorList>
            <consortium name="DOE Joint Genome Institute"/>
            <person name="Corrochano L.M."/>
            <person name="Kuo A."/>
            <person name="Marcet-Houben M."/>
            <person name="Polaino S."/>
            <person name="Salamov A."/>
            <person name="Villalobos J.M."/>
            <person name="Alvarez M.I."/>
            <person name="Avalos J."/>
            <person name="Benito E.P."/>
            <person name="Benoit I."/>
            <person name="Burger G."/>
            <person name="Camino L.P."/>
            <person name="Canovas D."/>
            <person name="Cerda-Olmedo E."/>
            <person name="Cheng J.-F."/>
            <person name="Dominguez A."/>
            <person name="Elias M."/>
            <person name="Eslava A.P."/>
            <person name="Glaser F."/>
            <person name="Grimwood J."/>
            <person name="Gutierrez G."/>
            <person name="Heitman J."/>
            <person name="Henrissat B."/>
            <person name="Iturriaga E.A."/>
            <person name="Lang B.F."/>
            <person name="Lavin J.L."/>
            <person name="Lee S."/>
            <person name="Li W."/>
            <person name="Lindquist E."/>
            <person name="Lopez-Garcia S."/>
            <person name="Luque E.M."/>
            <person name="Marcos A.T."/>
            <person name="Martin J."/>
            <person name="Mccluskey K."/>
            <person name="Medina H.R."/>
            <person name="Miralles-Duran A."/>
            <person name="Miyazaki A."/>
            <person name="Munoz-Torres E."/>
            <person name="Oguiza J.A."/>
            <person name="Ohm R."/>
            <person name="Olmedo M."/>
            <person name="Orejas M."/>
            <person name="Ortiz-Castellanos L."/>
            <person name="Pisabarro A.G."/>
            <person name="Rodriguez-Romero J."/>
            <person name="Ruiz-Herrera J."/>
            <person name="Ruiz-Vazquez R."/>
            <person name="Sanz C."/>
            <person name="Schackwitz W."/>
            <person name="Schmutz J."/>
            <person name="Shahriari M."/>
            <person name="Shelest E."/>
            <person name="Silva-Franco F."/>
            <person name="Soanes D."/>
            <person name="Syed K."/>
            <person name="Tagua V.G."/>
            <person name="Talbot N.J."/>
            <person name="Thon M."/>
            <person name="De Vries R.P."/>
            <person name="Wiebenga A."/>
            <person name="Yadav J.S."/>
            <person name="Braun E.L."/>
            <person name="Baker S."/>
            <person name="Garre V."/>
            <person name="Horwitz B."/>
            <person name="Torres-Martinez S."/>
            <person name="Idnurm A."/>
            <person name="Herrera-Estrella A."/>
            <person name="Gabaldon T."/>
            <person name="Grigoriev I.V."/>
        </authorList>
    </citation>
    <scope>NUCLEOTIDE SEQUENCE [LARGE SCALE GENOMIC DNA]</scope>
    <source>
        <strain evidence="3 4">CBS 277.49</strain>
    </source>
</reference>
<comment type="caution">
    <text evidence="3">The sequence shown here is derived from an EMBL/GenBank/DDBJ whole genome shotgun (WGS) entry which is preliminary data.</text>
</comment>
<dbReference type="InterPro" id="IPR039884">
    <property type="entry name" value="R3HC1/R3HCL"/>
</dbReference>
<dbReference type="AlphaFoldDB" id="A0A168HXL1"/>
<dbReference type="GO" id="GO:0003676">
    <property type="term" value="F:nucleic acid binding"/>
    <property type="evidence" value="ECO:0007669"/>
    <property type="project" value="InterPro"/>
</dbReference>
<dbReference type="EMBL" id="AMYB01000008">
    <property type="protein sequence ID" value="OAC99308.1"/>
    <property type="molecule type" value="Genomic_DNA"/>
</dbReference>
<dbReference type="OrthoDB" id="5418203at2759"/>
<gene>
    <name evidence="3" type="ORF">MUCCIDRAFT_114492</name>
</gene>
<organism evidence="3 4">
    <name type="scientific">Mucor lusitanicus CBS 277.49</name>
    <dbReference type="NCBI Taxonomy" id="747725"/>
    <lineage>
        <taxon>Eukaryota</taxon>
        <taxon>Fungi</taxon>
        <taxon>Fungi incertae sedis</taxon>
        <taxon>Mucoromycota</taxon>
        <taxon>Mucoromycotina</taxon>
        <taxon>Mucoromycetes</taxon>
        <taxon>Mucorales</taxon>
        <taxon>Mucorineae</taxon>
        <taxon>Mucoraceae</taxon>
        <taxon>Mucor</taxon>
    </lineage>
</organism>
<dbReference type="PANTHER" id="PTHR21678:SF0">
    <property type="entry name" value="C3H1-TYPE DOMAIN-CONTAINING PROTEIN"/>
    <property type="match status" value="1"/>
</dbReference>
<dbReference type="SUPFAM" id="SSF54928">
    <property type="entry name" value="RNA-binding domain, RBD"/>
    <property type="match status" value="1"/>
</dbReference>